<feature type="coiled-coil region" evidence="1">
    <location>
        <begin position="695"/>
        <end position="722"/>
    </location>
</feature>
<proteinExistence type="predicted"/>
<protein>
    <submittedName>
        <fullName evidence="3">Uncharacterized protein</fullName>
    </submittedName>
</protein>
<dbReference type="SUPFAM" id="SSF109885">
    <property type="entry name" value="I/LWEQ domain"/>
    <property type="match status" value="1"/>
</dbReference>
<organism evidence="3">
    <name type="scientific">Heliothis virescens</name>
    <name type="common">Tobacco budworm moth</name>
    <dbReference type="NCBI Taxonomy" id="7102"/>
    <lineage>
        <taxon>Eukaryota</taxon>
        <taxon>Metazoa</taxon>
        <taxon>Ecdysozoa</taxon>
        <taxon>Arthropoda</taxon>
        <taxon>Hexapoda</taxon>
        <taxon>Insecta</taxon>
        <taxon>Pterygota</taxon>
        <taxon>Neoptera</taxon>
        <taxon>Endopterygota</taxon>
        <taxon>Lepidoptera</taxon>
        <taxon>Glossata</taxon>
        <taxon>Ditrysia</taxon>
        <taxon>Noctuoidea</taxon>
        <taxon>Noctuidae</taxon>
        <taxon>Heliothinae</taxon>
        <taxon>Heliothis</taxon>
    </lineage>
</organism>
<dbReference type="STRING" id="7102.A0A2A4JND2"/>
<dbReference type="GO" id="GO:0030036">
    <property type="term" value="P:actin cytoskeleton organization"/>
    <property type="evidence" value="ECO:0007669"/>
    <property type="project" value="TreeGrafter"/>
</dbReference>
<comment type="caution">
    <text evidence="3">The sequence shown here is derived from an EMBL/GenBank/DDBJ whole genome shotgun (WGS) entry which is preliminary data.</text>
</comment>
<evidence type="ECO:0000256" key="1">
    <source>
        <dbReference type="SAM" id="Coils"/>
    </source>
</evidence>
<feature type="compositionally biased region" description="Basic and acidic residues" evidence="2">
    <location>
        <begin position="306"/>
        <end position="315"/>
    </location>
</feature>
<dbReference type="Gene3D" id="1.20.120.230">
    <property type="entry name" value="Alpha-catenin/vinculin-like"/>
    <property type="match status" value="1"/>
</dbReference>
<dbReference type="GO" id="GO:0005886">
    <property type="term" value="C:plasma membrane"/>
    <property type="evidence" value="ECO:0007669"/>
    <property type="project" value="TreeGrafter"/>
</dbReference>
<keyword evidence="1" id="KW-0175">Coiled coil</keyword>
<evidence type="ECO:0000256" key="2">
    <source>
        <dbReference type="SAM" id="MobiDB-lite"/>
    </source>
</evidence>
<dbReference type="GO" id="GO:0003779">
    <property type="term" value="F:actin binding"/>
    <property type="evidence" value="ECO:0007669"/>
    <property type="project" value="InterPro"/>
</dbReference>
<feature type="coiled-coil region" evidence="1">
    <location>
        <begin position="593"/>
        <end position="620"/>
    </location>
</feature>
<dbReference type="PANTHER" id="PTHR19981:SF1">
    <property type="entry name" value="RHEA, ISOFORM B"/>
    <property type="match status" value="1"/>
</dbReference>
<dbReference type="InterPro" id="IPR035964">
    <property type="entry name" value="I/LWEQ_dom_sf"/>
</dbReference>
<dbReference type="GO" id="GO:0005737">
    <property type="term" value="C:cytoplasm"/>
    <property type="evidence" value="ECO:0007669"/>
    <property type="project" value="TreeGrafter"/>
</dbReference>
<evidence type="ECO:0000313" key="3">
    <source>
        <dbReference type="EMBL" id="PCG73329.1"/>
    </source>
</evidence>
<accession>A0A2A4JND2</accession>
<dbReference type="AlphaFoldDB" id="A0A2A4JND2"/>
<reference evidence="3" key="1">
    <citation type="submission" date="2017-09" db="EMBL/GenBank/DDBJ databases">
        <title>Contemporary evolution of a Lepidopteran species, Heliothis virescens, in response to modern agricultural practices.</title>
        <authorList>
            <person name="Fritz M.L."/>
            <person name="Deyonke A.M."/>
            <person name="Papanicolaou A."/>
            <person name="Micinski S."/>
            <person name="Westbrook J."/>
            <person name="Gould F."/>
        </authorList>
    </citation>
    <scope>NUCLEOTIDE SEQUENCE [LARGE SCALE GENOMIC DNA]</scope>
    <source>
        <strain evidence="3">HvINT-</strain>
        <tissue evidence="3">Whole body</tissue>
    </source>
</reference>
<gene>
    <name evidence="3" type="ORF">B5V51_14930</name>
</gene>
<name>A0A2A4JND2_HELVI</name>
<dbReference type="EMBL" id="NWSH01000974">
    <property type="protein sequence ID" value="PCG73329.1"/>
    <property type="molecule type" value="Genomic_DNA"/>
</dbReference>
<dbReference type="GO" id="GO:0098609">
    <property type="term" value="P:cell-cell adhesion"/>
    <property type="evidence" value="ECO:0007669"/>
    <property type="project" value="TreeGrafter"/>
</dbReference>
<dbReference type="PANTHER" id="PTHR19981">
    <property type="entry name" value="TALIN"/>
    <property type="match status" value="1"/>
</dbReference>
<sequence>MEYSGPPIDEAQRLKLERALEDRMAKLNAAIALYLTAHSDPENIDYAAAINSMNAINELMPKLARDAQMLASTKDPAARKGLLDEMQALFDATKKVCGMTGTGDHEKIQEASNQYADVAGKLIFTFARGTNSDKEKEIIQLAKEAGAKTSKLLVSANELTCQEQSAATAAVDRAGVRTAAAARDLLACAQLTAPAIHEPHCQSALTAAAEGLSSSLHSMETAWKPLLEDPTRQHMSDTLHHQAMDVNQALERLQDAYRNLQGASDSELLPQQERKRLQFIASMAGAKSKLHGVEDGWNKSASSKPSEQEKQEAERRLAHSVAQLNAAVAALAAATADRENPDYATAELAMATISELMPEIVKDTEVVSSDKDAATRAAMHKHIQALCDATRGMCDGTGYQHGQGEAASKFAAATGKLVFLISPGADKGKQKHVLQLSSTAQQQAAQLTEQTRQLVPKEHPAAAELAQRADRTDDAARALHAVAQVTSPSTDSPRCQDALTGAVSHLHNTATDLVSACHRTQANCTAVDDAQQHLADTLQQLAHVCNMPPTDTTDTEESDEKEKQRLQFINSMSGAKRRLDAAAQQLTKPMVCQMMTQEDAEKLEDQMAEKLAQLNAAVAALVAATADRESPDFAAAESAVNTITSMMPTLIQDTTDTEESDEKEKQRLQFINSMSGAKRRLDAAAQQLTKPMVCQMMTQEDAEKLEDQMAEKLAQLNAAVAALVAATAGQCAQQ</sequence>
<feature type="region of interest" description="Disordered" evidence="2">
    <location>
        <begin position="291"/>
        <end position="315"/>
    </location>
</feature>